<dbReference type="PANTHER" id="PTHR43133:SF46">
    <property type="entry name" value="RNA POLYMERASE SIGMA-70 FACTOR ECF SUBFAMILY"/>
    <property type="match status" value="1"/>
</dbReference>
<organism evidence="7 8">
    <name type="scientific">Mucilaginibacter straminoryzae</name>
    <dbReference type="NCBI Taxonomy" id="2932774"/>
    <lineage>
        <taxon>Bacteria</taxon>
        <taxon>Pseudomonadati</taxon>
        <taxon>Bacteroidota</taxon>
        <taxon>Sphingobacteriia</taxon>
        <taxon>Sphingobacteriales</taxon>
        <taxon>Sphingobacteriaceae</taxon>
        <taxon>Mucilaginibacter</taxon>
    </lineage>
</organism>
<evidence type="ECO:0000259" key="6">
    <source>
        <dbReference type="Pfam" id="PF08281"/>
    </source>
</evidence>
<evidence type="ECO:0000256" key="2">
    <source>
        <dbReference type="ARBA" id="ARBA00023015"/>
    </source>
</evidence>
<proteinExistence type="inferred from homology"/>
<evidence type="ECO:0000256" key="1">
    <source>
        <dbReference type="ARBA" id="ARBA00010641"/>
    </source>
</evidence>
<dbReference type="RefSeq" id="WP_245128685.1">
    <property type="nucleotide sequence ID" value="NZ_JALJEJ010000002.1"/>
</dbReference>
<evidence type="ECO:0000256" key="4">
    <source>
        <dbReference type="ARBA" id="ARBA00023163"/>
    </source>
</evidence>
<dbReference type="Pfam" id="PF08281">
    <property type="entry name" value="Sigma70_r4_2"/>
    <property type="match status" value="1"/>
</dbReference>
<feature type="domain" description="RNA polymerase sigma factor 70 region 4 type 2" evidence="6">
    <location>
        <begin position="132"/>
        <end position="181"/>
    </location>
</feature>
<dbReference type="NCBIfam" id="TIGR02937">
    <property type="entry name" value="sigma70-ECF"/>
    <property type="match status" value="1"/>
</dbReference>
<dbReference type="EMBL" id="JALJEJ010000002">
    <property type="protein sequence ID" value="MCJ8208849.1"/>
    <property type="molecule type" value="Genomic_DNA"/>
</dbReference>
<sequence length="211" mass="24701">MNGWADKISRGSDLTSDWHAFIYQSSEPAFKRIYTHYFHYFSFIGNKKGFDAALTQDTINELFLYVWENQERLPHVKNHHNYLVTSFLRRLYKDDSIETEDVAGLTDLPDSLVVPSAETIHIYNNINSRHSEALLKVVNNLPERQRLMIYQKFYLGLSYNEIAESNNVSINTVYNTIYKAISNLRNAINDEDILIFSLASAFVLFFLFFFR</sequence>
<evidence type="ECO:0000256" key="3">
    <source>
        <dbReference type="ARBA" id="ARBA00023082"/>
    </source>
</evidence>
<evidence type="ECO:0000256" key="5">
    <source>
        <dbReference type="SAM" id="Phobius"/>
    </source>
</evidence>
<evidence type="ECO:0000313" key="7">
    <source>
        <dbReference type="EMBL" id="MCJ8208849.1"/>
    </source>
</evidence>
<dbReference type="InterPro" id="IPR039425">
    <property type="entry name" value="RNA_pol_sigma-70-like"/>
</dbReference>
<dbReference type="SUPFAM" id="SSF88659">
    <property type="entry name" value="Sigma3 and sigma4 domains of RNA polymerase sigma factors"/>
    <property type="match status" value="1"/>
</dbReference>
<dbReference type="Proteomes" id="UP001139450">
    <property type="component" value="Unassembled WGS sequence"/>
</dbReference>
<accession>A0A9X1X545</accession>
<comment type="caution">
    <text evidence="7">The sequence shown here is derived from an EMBL/GenBank/DDBJ whole genome shotgun (WGS) entry which is preliminary data.</text>
</comment>
<dbReference type="SUPFAM" id="SSF88946">
    <property type="entry name" value="Sigma2 domain of RNA polymerase sigma factors"/>
    <property type="match status" value="1"/>
</dbReference>
<reference evidence="7" key="1">
    <citation type="submission" date="2022-04" db="EMBL/GenBank/DDBJ databases">
        <title>Mucilaginibacter sp. RS28 isolated from freshwater.</title>
        <authorList>
            <person name="Ko S.-R."/>
        </authorList>
    </citation>
    <scope>NUCLEOTIDE SEQUENCE</scope>
    <source>
        <strain evidence="7">RS28</strain>
    </source>
</reference>
<feature type="transmembrane region" description="Helical" evidence="5">
    <location>
        <begin position="193"/>
        <end position="210"/>
    </location>
</feature>
<gene>
    <name evidence="7" type="ORF">MUY27_03960</name>
</gene>
<keyword evidence="4" id="KW-0804">Transcription</keyword>
<dbReference type="AlphaFoldDB" id="A0A9X1X545"/>
<dbReference type="CDD" id="cd06171">
    <property type="entry name" value="Sigma70_r4"/>
    <property type="match status" value="1"/>
</dbReference>
<keyword evidence="5" id="KW-0812">Transmembrane</keyword>
<keyword evidence="3" id="KW-0731">Sigma factor</keyword>
<keyword evidence="8" id="KW-1185">Reference proteome</keyword>
<dbReference type="InterPro" id="IPR036388">
    <property type="entry name" value="WH-like_DNA-bd_sf"/>
</dbReference>
<dbReference type="Gene3D" id="1.10.10.10">
    <property type="entry name" value="Winged helix-like DNA-binding domain superfamily/Winged helix DNA-binding domain"/>
    <property type="match status" value="1"/>
</dbReference>
<keyword evidence="5" id="KW-0472">Membrane</keyword>
<dbReference type="GO" id="GO:0003677">
    <property type="term" value="F:DNA binding"/>
    <property type="evidence" value="ECO:0007669"/>
    <property type="project" value="InterPro"/>
</dbReference>
<dbReference type="InterPro" id="IPR014284">
    <property type="entry name" value="RNA_pol_sigma-70_dom"/>
</dbReference>
<keyword evidence="2" id="KW-0805">Transcription regulation</keyword>
<keyword evidence="5" id="KW-1133">Transmembrane helix</keyword>
<dbReference type="InterPro" id="IPR013249">
    <property type="entry name" value="RNA_pol_sigma70_r4_t2"/>
</dbReference>
<comment type="similarity">
    <text evidence="1">Belongs to the sigma-70 factor family. ECF subfamily.</text>
</comment>
<protein>
    <submittedName>
        <fullName evidence="7">Sigma-70 family RNA polymerase sigma factor</fullName>
    </submittedName>
</protein>
<name>A0A9X1X545_9SPHI</name>
<dbReference type="InterPro" id="IPR013325">
    <property type="entry name" value="RNA_pol_sigma_r2"/>
</dbReference>
<dbReference type="PANTHER" id="PTHR43133">
    <property type="entry name" value="RNA POLYMERASE ECF-TYPE SIGMA FACTO"/>
    <property type="match status" value="1"/>
</dbReference>
<dbReference type="GO" id="GO:0006352">
    <property type="term" value="P:DNA-templated transcription initiation"/>
    <property type="evidence" value="ECO:0007669"/>
    <property type="project" value="InterPro"/>
</dbReference>
<dbReference type="InterPro" id="IPR013324">
    <property type="entry name" value="RNA_pol_sigma_r3/r4-like"/>
</dbReference>
<evidence type="ECO:0000313" key="8">
    <source>
        <dbReference type="Proteomes" id="UP001139450"/>
    </source>
</evidence>
<dbReference type="GO" id="GO:0016987">
    <property type="term" value="F:sigma factor activity"/>
    <property type="evidence" value="ECO:0007669"/>
    <property type="project" value="UniProtKB-KW"/>
</dbReference>